<keyword evidence="3 13" id="KW-0436">Ligase</keyword>
<accession>A0A8J3BJD9</accession>
<dbReference type="RefSeq" id="WP_189113724.1">
    <property type="nucleotide sequence ID" value="NZ_BMQC01000005.1"/>
</dbReference>
<comment type="cofactor">
    <cofactor evidence="13">
        <name>Zn(2+)</name>
        <dbReference type="ChEBI" id="CHEBI:29105"/>
    </cofactor>
    <text evidence="13">Binds 1 zinc ion per subunit.</text>
</comment>
<protein>
    <recommendedName>
        <fullName evidence="13">Alanine--tRNA ligase</fullName>
        <ecNumber evidence="13">6.1.1.7</ecNumber>
    </recommendedName>
    <alternativeName>
        <fullName evidence="13">Alanyl-tRNA synthetase</fullName>
        <shortName evidence="13">AlaRS</shortName>
    </alternativeName>
</protein>
<dbReference type="InterPro" id="IPR018165">
    <property type="entry name" value="Ala-tRNA-synth_IIc_core"/>
</dbReference>
<dbReference type="Pfam" id="PF07973">
    <property type="entry name" value="tRNA_SAD"/>
    <property type="match status" value="1"/>
</dbReference>
<dbReference type="GO" id="GO:0005524">
    <property type="term" value="F:ATP binding"/>
    <property type="evidence" value="ECO:0007669"/>
    <property type="project" value="UniProtKB-UniRule"/>
</dbReference>
<dbReference type="Pfam" id="PF01411">
    <property type="entry name" value="tRNA-synt_2c"/>
    <property type="match status" value="1"/>
</dbReference>
<keyword evidence="4 13" id="KW-0479">Metal-binding</keyword>
<dbReference type="GO" id="GO:0002161">
    <property type="term" value="F:aminoacyl-tRNA deacylase activity"/>
    <property type="evidence" value="ECO:0007669"/>
    <property type="project" value="TreeGrafter"/>
</dbReference>
<dbReference type="PANTHER" id="PTHR11777">
    <property type="entry name" value="ALANYL-TRNA SYNTHETASE"/>
    <property type="match status" value="1"/>
</dbReference>
<feature type="domain" description="Alanyl-transfer RNA synthetases family profile" evidence="14">
    <location>
        <begin position="1"/>
        <end position="726"/>
    </location>
</feature>
<feature type="binding site" evidence="13">
    <location>
        <position position="584"/>
    </location>
    <ligand>
        <name>Zn(2+)</name>
        <dbReference type="ChEBI" id="CHEBI:29105"/>
    </ligand>
</feature>
<keyword evidence="6 13" id="KW-0862">Zinc</keyword>
<dbReference type="InterPro" id="IPR050058">
    <property type="entry name" value="Ala-tRNA_ligase"/>
</dbReference>
<feature type="binding site" evidence="13">
    <location>
        <position position="580"/>
    </location>
    <ligand>
        <name>Zn(2+)</name>
        <dbReference type="ChEBI" id="CHEBI:29105"/>
    </ligand>
</feature>
<keyword evidence="10 13" id="KW-0030">Aminoacyl-tRNA synthetase</keyword>
<evidence type="ECO:0000256" key="13">
    <source>
        <dbReference type="HAMAP-Rule" id="MF_00036"/>
    </source>
</evidence>
<evidence type="ECO:0000256" key="4">
    <source>
        <dbReference type="ARBA" id="ARBA00022723"/>
    </source>
</evidence>
<dbReference type="PANTHER" id="PTHR11777:SF9">
    <property type="entry name" value="ALANINE--TRNA LIGASE, CYTOPLASMIC"/>
    <property type="match status" value="1"/>
</dbReference>
<comment type="caution">
    <text evidence="15">The sequence shown here is derived from an EMBL/GenBank/DDBJ whole genome shotgun (WGS) entry which is preliminary data.</text>
</comment>
<dbReference type="AlphaFoldDB" id="A0A8J3BJD9"/>
<dbReference type="EC" id="6.1.1.7" evidence="13"/>
<evidence type="ECO:0000256" key="5">
    <source>
        <dbReference type="ARBA" id="ARBA00022741"/>
    </source>
</evidence>
<dbReference type="GO" id="GO:0006419">
    <property type="term" value="P:alanyl-tRNA aminoacylation"/>
    <property type="evidence" value="ECO:0007669"/>
    <property type="project" value="UniProtKB-UniRule"/>
</dbReference>
<comment type="catalytic activity">
    <reaction evidence="12 13">
        <text>tRNA(Ala) + L-alanine + ATP = L-alanyl-tRNA(Ala) + AMP + diphosphate</text>
        <dbReference type="Rhea" id="RHEA:12540"/>
        <dbReference type="Rhea" id="RHEA-COMP:9657"/>
        <dbReference type="Rhea" id="RHEA-COMP:9923"/>
        <dbReference type="ChEBI" id="CHEBI:30616"/>
        <dbReference type="ChEBI" id="CHEBI:33019"/>
        <dbReference type="ChEBI" id="CHEBI:57972"/>
        <dbReference type="ChEBI" id="CHEBI:78442"/>
        <dbReference type="ChEBI" id="CHEBI:78497"/>
        <dbReference type="ChEBI" id="CHEBI:456215"/>
        <dbReference type="EC" id="6.1.1.7"/>
    </reaction>
</comment>
<evidence type="ECO:0000256" key="9">
    <source>
        <dbReference type="ARBA" id="ARBA00022917"/>
    </source>
</evidence>
<evidence type="ECO:0000256" key="11">
    <source>
        <dbReference type="ARBA" id="ARBA00024779"/>
    </source>
</evidence>
<dbReference type="Pfam" id="PF02272">
    <property type="entry name" value="DHHA1"/>
    <property type="match status" value="1"/>
</dbReference>
<dbReference type="SUPFAM" id="SSF55186">
    <property type="entry name" value="ThrRS/AlaRS common domain"/>
    <property type="match status" value="1"/>
</dbReference>
<keyword evidence="2 13" id="KW-0820">tRNA-binding</keyword>
<dbReference type="FunFam" id="3.30.54.20:FF:000001">
    <property type="entry name" value="Alanine--tRNA ligase"/>
    <property type="match status" value="1"/>
</dbReference>
<dbReference type="Proteomes" id="UP000662200">
    <property type="component" value="Unassembled WGS sequence"/>
</dbReference>
<dbReference type="PRINTS" id="PR00980">
    <property type="entry name" value="TRNASYNTHALA"/>
</dbReference>
<proteinExistence type="inferred from homology"/>
<evidence type="ECO:0000256" key="2">
    <source>
        <dbReference type="ARBA" id="ARBA00022555"/>
    </source>
</evidence>
<dbReference type="InterPro" id="IPR023033">
    <property type="entry name" value="Ala_tRNA_ligase_euk/bac"/>
</dbReference>
<dbReference type="InterPro" id="IPR002318">
    <property type="entry name" value="Ala-tRNA-lgiase_IIc"/>
</dbReference>
<evidence type="ECO:0000313" key="16">
    <source>
        <dbReference type="Proteomes" id="UP000662200"/>
    </source>
</evidence>
<dbReference type="InterPro" id="IPR003156">
    <property type="entry name" value="DHHA1_dom"/>
</dbReference>
<dbReference type="InterPro" id="IPR018163">
    <property type="entry name" value="Thr/Ala-tRNA-synth_IIc_edit"/>
</dbReference>
<dbReference type="SUPFAM" id="SSF50447">
    <property type="entry name" value="Translation proteins"/>
    <property type="match status" value="1"/>
</dbReference>
<dbReference type="InterPro" id="IPR012947">
    <property type="entry name" value="tRNA_SAD"/>
</dbReference>
<keyword evidence="9 13" id="KW-0648">Protein biosynthesis</keyword>
<dbReference type="PROSITE" id="PS50860">
    <property type="entry name" value="AA_TRNA_LIGASE_II_ALA"/>
    <property type="match status" value="1"/>
</dbReference>
<dbReference type="NCBIfam" id="TIGR00344">
    <property type="entry name" value="alaS"/>
    <property type="match status" value="1"/>
</dbReference>
<dbReference type="SMART" id="SM00863">
    <property type="entry name" value="tRNA_SAD"/>
    <property type="match status" value="1"/>
</dbReference>
<dbReference type="Gene3D" id="3.30.54.20">
    <property type="match status" value="1"/>
</dbReference>
<keyword evidence="5 13" id="KW-0547">Nucleotide-binding</keyword>
<dbReference type="SUPFAM" id="SSF101353">
    <property type="entry name" value="Putative anticodon-binding domain of alanyl-tRNA synthetase (AlaRS)"/>
    <property type="match status" value="1"/>
</dbReference>
<sequence>MKTAEIKRRFLAHFEANGHTAVPSAPLPAIEDPNLLFINAGMVQFVPYFLGQQAPPWQRAASVQKCIRTPDIDEVGKTSRHGTFFQMNGNFSFGDYFKERAIPLAWELSTNAVADGGFGLDPERIWATVYLDDDEAVDIWLATGLPRERIVRRGKKDNYWHMGIPGPAGPCSELYYDRGPAYGPDGGPEVDEDRFLEFWNLVFMQVEIANVASKETFDILGDLPAKNIDTGMGLERMASILQGVDNMYEIDEVRPVLARAAELTGRSYGTRSGQAAHESHPDDVRLRVIADHVRTALMLIGDGVTPGNEGRGYVLRRIMRRAIRSMRLLGWQDRALPELLPLARDCMAPSYPELRSDFDRISSYAYAEEDAFLSTLRAGTTILDVALGETRAAGGTALPGQKAFQLHDTYGFPIDLTLEIAAEQGLSVDQEGFRALMADQRARAKADAKARKTGHADLSVFRAALDAHGPTDWVAYTDLETESRILALWADGQPAAAARAGDLVSVALDRSPFYAESGGQESDAGELTGPGVRAEVLDVQRPIKGLVVHQVRVLDGTLALDDRVHARVDPEWRLGARQAHSGTHVVHAALRHVLGPAALQSGSYNRPGYLRLDFSWRGALSEATRSEVEEAANAAVRRDLPVAVKYMTLPEARELGALALFGETYDETVRVVEIGGEWSRELCGGTHVQHAAQIGPLAVTGEASVGAGQRRVEAVVGIEAYRYLARERDLVARIAEQLRAPREELPDRIAAMVARMKQVEKELAELRARELLGAAASVAAGARDVNGVAFVGTEAPEGTAANEVRTLAQEIRGRIDASRPATVAVVARAGEKASLVVAVNAAARSRGVSAADLVKAVLSGRGGGSADLAQGGGVPAAEATALVSAVEKALAGA</sequence>
<evidence type="ECO:0000256" key="3">
    <source>
        <dbReference type="ARBA" id="ARBA00022598"/>
    </source>
</evidence>
<evidence type="ECO:0000256" key="12">
    <source>
        <dbReference type="ARBA" id="ARBA00048300"/>
    </source>
</evidence>
<dbReference type="Gene3D" id="6.10.250.550">
    <property type="match status" value="1"/>
</dbReference>
<evidence type="ECO:0000256" key="8">
    <source>
        <dbReference type="ARBA" id="ARBA00022884"/>
    </source>
</evidence>
<reference evidence="15" key="2">
    <citation type="submission" date="2020-09" db="EMBL/GenBank/DDBJ databases">
        <authorList>
            <person name="Sun Q."/>
            <person name="Ohkuma M."/>
        </authorList>
    </citation>
    <scope>NUCLEOTIDE SEQUENCE</scope>
    <source>
        <strain evidence="15">JCM 3091</strain>
    </source>
</reference>
<name>A0A8J3BJD9_9ACTN</name>
<dbReference type="Gene3D" id="3.10.310.40">
    <property type="match status" value="1"/>
</dbReference>
<dbReference type="Gene3D" id="3.30.980.10">
    <property type="entry name" value="Threonyl-trna Synthetase, Chain A, domain 2"/>
    <property type="match status" value="1"/>
</dbReference>
<dbReference type="GO" id="GO:0008270">
    <property type="term" value="F:zinc ion binding"/>
    <property type="evidence" value="ECO:0007669"/>
    <property type="project" value="UniProtKB-UniRule"/>
</dbReference>
<dbReference type="InterPro" id="IPR018164">
    <property type="entry name" value="Ala-tRNA-synth_IIc_N"/>
</dbReference>
<dbReference type="GO" id="GO:0005829">
    <property type="term" value="C:cytosol"/>
    <property type="evidence" value="ECO:0007669"/>
    <property type="project" value="TreeGrafter"/>
</dbReference>
<keyword evidence="7 13" id="KW-0067">ATP-binding</keyword>
<dbReference type="GO" id="GO:0004813">
    <property type="term" value="F:alanine-tRNA ligase activity"/>
    <property type="evidence" value="ECO:0007669"/>
    <property type="project" value="UniProtKB-UniRule"/>
</dbReference>
<dbReference type="Gene3D" id="3.30.930.10">
    <property type="entry name" value="Bira Bifunctional Protein, Domain 2"/>
    <property type="match status" value="1"/>
</dbReference>
<gene>
    <name evidence="13 15" type="primary">alaS</name>
    <name evidence="15" type="ORF">GCM10010124_17410</name>
</gene>
<comment type="domain">
    <text evidence="13">Consists of three domains; the N-terminal catalytic domain, the editing domain and the C-terminal C-Ala domain. The editing domain removes incorrectly charged amino acids, while the C-Ala domain, along with tRNA(Ala), serves as a bridge to cooperatively bring together the editing and aminoacylation centers thus stimulating deacylation of misacylated tRNAs.</text>
</comment>
<reference evidence="15" key="1">
    <citation type="journal article" date="2014" name="Int. J. Syst. Evol. Microbiol.">
        <title>Complete genome sequence of Corynebacterium casei LMG S-19264T (=DSM 44701T), isolated from a smear-ripened cheese.</title>
        <authorList>
            <consortium name="US DOE Joint Genome Institute (JGI-PGF)"/>
            <person name="Walter F."/>
            <person name="Albersmeier A."/>
            <person name="Kalinowski J."/>
            <person name="Ruckert C."/>
        </authorList>
    </citation>
    <scope>NUCLEOTIDE SEQUENCE</scope>
    <source>
        <strain evidence="15">JCM 3091</strain>
    </source>
</reference>
<dbReference type="InterPro" id="IPR009000">
    <property type="entry name" value="Transl_B-barrel_sf"/>
</dbReference>
<evidence type="ECO:0000256" key="7">
    <source>
        <dbReference type="ARBA" id="ARBA00022840"/>
    </source>
</evidence>
<dbReference type="CDD" id="cd00673">
    <property type="entry name" value="AlaRS_core"/>
    <property type="match status" value="1"/>
</dbReference>
<evidence type="ECO:0000256" key="6">
    <source>
        <dbReference type="ARBA" id="ARBA00022833"/>
    </source>
</evidence>
<dbReference type="InterPro" id="IPR018162">
    <property type="entry name" value="Ala-tRNA-ligase_IIc_anticod-bd"/>
</dbReference>
<evidence type="ECO:0000256" key="1">
    <source>
        <dbReference type="ARBA" id="ARBA00008226"/>
    </source>
</evidence>
<organism evidence="15 16">
    <name type="scientific">Pilimelia terevasa</name>
    <dbReference type="NCBI Taxonomy" id="53372"/>
    <lineage>
        <taxon>Bacteria</taxon>
        <taxon>Bacillati</taxon>
        <taxon>Actinomycetota</taxon>
        <taxon>Actinomycetes</taxon>
        <taxon>Micromonosporales</taxon>
        <taxon>Micromonosporaceae</taxon>
        <taxon>Pilimelia</taxon>
    </lineage>
</organism>
<dbReference type="Gene3D" id="2.40.30.130">
    <property type="match status" value="1"/>
</dbReference>
<feature type="binding site" evidence="13">
    <location>
        <position position="683"/>
    </location>
    <ligand>
        <name>Zn(2+)</name>
        <dbReference type="ChEBI" id="CHEBI:29105"/>
    </ligand>
</feature>
<keyword evidence="16" id="KW-1185">Reference proteome</keyword>
<comment type="similarity">
    <text evidence="1 13">Belongs to the class-II aminoacyl-tRNA synthetase family.</text>
</comment>
<keyword evidence="13" id="KW-0963">Cytoplasm</keyword>
<dbReference type="FunFam" id="3.30.980.10:FF:000004">
    <property type="entry name" value="Alanine--tRNA ligase, cytoplasmic"/>
    <property type="match status" value="1"/>
</dbReference>
<comment type="function">
    <text evidence="11 13">Catalyzes the attachment of alanine to tRNA(Ala) in a two-step reaction: alanine is first activated by ATP to form Ala-AMP and then transferred to the acceptor end of tRNA(Ala). Also edits incorrectly charged Ser-tRNA(Ala) and Gly-tRNA(Ala) via its editing domain.</text>
</comment>
<dbReference type="EMBL" id="BMQC01000005">
    <property type="protein sequence ID" value="GGK25390.1"/>
    <property type="molecule type" value="Genomic_DNA"/>
</dbReference>
<comment type="subcellular location">
    <subcellularLocation>
        <location evidence="13">Cytoplasm</location>
    </subcellularLocation>
</comment>
<dbReference type="GO" id="GO:0000049">
    <property type="term" value="F:tRNA binding"/>
    <property type="evidence" value="ECO:0007669"/>
    <property type="project" value="UniProtKB-KW"/>
</dbReference>
<dbReference type="InterPro" id="IPR045864">
    <property type="entry name" value="aa-tRNA-synth_II/BPL/LPL"/>
</dbReference>
<keyword evidence="8 13" id="KW-0694">RNA-binding</keyword>
<dbReference type="FunFam" id="3.10.310.40:FF:000001">
    <property type="entry name" value="Alanine--tRNA ligase"/>
    <property type="match status" value="1"/>
</dbReference>
<evidence type="ECO:0000313" key="15">
    <source>
        <dbReference type="EMBL" id="GGK25390.1"/>
    </source>
</evidence>
<evidence type="ECO:0000256" key="10">
    <source>
        <dbReference type="ARBA" id="ARBA00023146"/>
    </source>
</evidence>
<evidence type="ECO:0000259" key="14">
    <source>
        <dbReference type="PROSITE" id="PS50860"/>
    </source>
</evidence>
<feature type="binding site" evidence="13">
    <location>
        <position position="687"/>
    </location>
    <ligand>
        <name>Zn(2+)</name>
        <dbReference type="ChEBI" id="CHEBI:29105"/>
    </ligand>
</feature>
<dbReference type="HAMAP" id="MF_00036_B">
    <property type="entry name" value="Ala_tRNA_synth_B"/>
    <property type="match status" value="1"/>
</dbReference>
<dbReference type="SUPFAM" id="SSF55681">
    <property type="entry name" value="Class II aaRS and biotin synthetases"/>
    <property type="match status" value="1"/>
</dbReference>